<dbReference type="PROSITE" id="PS00178">
    <property type="entry name" value="AA_TRNA_LIGASE_I"/>
    <property type="match status" value="1"/>
</dbReference>
<keyword evidence="2 8" id="KW-0436">Ligase</keyword>
<dbReference type="InterPro" id="IPR001412">
    <property type="entry name" value="aa-tRNA-synth_I_CS"/>
</dbReference>
<dbReference type="GO" id="GO:0005739">
    <property type="term" value="C:mitochondrion"/>
    <property type="evidence" value="ECO:0007669"/>
    <property type="project" value="TreeGrafter"/>
</dbReference>
<dbReference type="Pfam" id="PF16714">
    <property type="entry name" value="TyrRSs_C"/>
    <property type="match status" value="1"/>
</dbReference>
<keyword evidence="6 8" id="KW-0030">Aminoacyl-tRNA synthetase</keyword>
<feature type="domain" description="Tyrosyl-tRNA synthetase C-terminal" evidence="9">
    <location>
        <begin position="478"/>
        <end position="591"/>
    </location>
</feature>
<name>A0A6A6IVI1_9PLEO</name>
<proteinExistence type="inferred from homology"/>
<keyword evidence="11" id="KW-1185">Reference proteome</keyword>
<dbReference type="Pfam" id="PF00579">
    <property type="entry name" value="tRNA-synt_1b"/>
    <property type="match status" value="1"/>
</dbReference>
<evidence type="ECO:0000256" key="7">
    <source>
        <dbReference type="ARBA" id="ARBA00048248"/>
    </source>
</evidence>
<dbReference type="Gene3D" id="3.40.50.620">
    <property type="entry name" value="HUPs"/>
    <property type="match status" value="1"/>
</dbReference>
<evidence type="ECO:0000256" key="1">
    <source>
        <dbReference type="ARBA" id="ARBA00005594"/>
    </source>
</evidence>
<evidence type="ECO:0000259" key="9">
    <source>
        <dbReference type="Pfam" id="PF16714"/>
    </source>
</evidence>
<evidence type="ECO:0000256" key="2">
    <source>
        <dbReference type="ARBA" id="ARBA00022598"/>
    </source>
</evidence>
<gene>
    <name evidence="10" type="ORF">BU26DRAFT_537309</name>
</gene>
<evidence type="ECO:0000256" key="5">
    <source>
        <dbReference type="ARBA" id="ARBA00022917"/>
    </source>
</evidence>
<dbReference type="PRINTS" id="PR01040">
    <property type="entry name" value="TRNASYNTHTYR"/>
</dbReference>
<evidence type="ECO:0000256" key="8">
    <source>
        <dbReference type="RuleBase" id="RU361234"/>
    </source>
</evidence>
<dbReference type="InterPro" id="IPR032005">
    <property type="entry name" value="TyrRSs_C"/>
</dbReference>
<dbReference type="InterPro" id="IPR024088">
    <property type="entry name" value="Tyr-tRNA-ligase_bac-type"/>
</dbReference>
<reference evidence="10" key="1">
    <citation type="journal article" date="2020" name="Stud. Mycol.">
        <title>101 Dothideomycetes genomes: a test case for predicting lifestyles and emergence of pathogens.</title>
        <authorList>
            <person name="Haridas S."/>
            <person name="Albert R."/>
            <person name="Binder M."/>
            <person name="Bloem J."/>
            <person name="Labutti K."/>
            <person name="Salamov A."/>
            <person name="Andreopoulos B."/>
            <person name="Baker S."/>
            <person name="Barry K."/>
            <person name="Bills G."/>
            <person name="Bluhm B."/>
            <person name="Cannon C."/>
            <person name="Castanera R."/>
            <person name="Culley D."/>
            <person name="Daum C."/>
            <person name="Ezra D."/>
            <person name="Gonzalez J."/>
            <person name="Henrissat B."/>
            <person name="Kuo A."/>
            <person name="Liang C."/>
            <person name="Lipzen A."/>
            <person name="Lutzoni F."/>
            <person name="Magnuson J."/>
            <person name="Mondo S."/>
            <person name="Nolan M."/>
            <person name="Ohm R."/>
            <person name="Pangilinan J."/>
            <person name="Park H.-J."/>
            <person name="Ramirez L."/>
            <person name="Alfaro M."/>
            <person name="Sun H."/>
            <person name="Tritt A."/>
            <person name="Yoshinaga Y."/>
            <person name="Zwiers L.-H."/>
            <person name="Turgeon B."/>
            <person name="Goodwin S."/>
            <person name="Spatafora J."/>
            <person name="Crous P."/>
            <person name="Grigoriev I."/>
        </authorList>
    </citation>
    <scope>NUCLEOTIDE SEQUENCE</scope>
    <source>
        <strain evidence="10">CBS 122368</strain>
    </source>
</reference>
<dbReference type="Gene3D" id="1.10.240.10">
    <property type="entry name" value="Tyrosyl-Transfer RNA Synthetase"/>
    <property type="match status" value="1"/>
</dbReference>
<evidence type="ECO:0000256" key="3">
    <source>
        <dbReference type="ARBA" id="ARBA00022741"/>
    </source>
</evidence>
<dbReference type="GO" id="GO:0003723">
    <property type="term" value="F:RNA binding"/>
    <property type="evidence" value="ECO:0007669"/>
    <property type="project" value="InterPro"/>
</dbReference>
<dbReference type="CDD" id="cd00805">
    <property type="entry name" value="TyrRS_core"/>
    <property type="match status" value="1"/>
</dbReference>
<dbReference type="InterPro" id="IPR014729">
    <property type="entry name" value="Rossmann-like_a/b/a_fold"/>
</dbReference>
<dbReference type="EMBL" id="ML987190">
    <property type="protein sequence ID" value="KAF2254575.1"/>
    <property type="molecule type" value="Genomic_DNA"/>
</dbReference>
<dbReference type="GO" id="GO:0006437">
    <property type="term" value="P:tyrosyl-tRNA aminoacylation"/>
    <property type="evidence" value="ECO:0007669"/>
    <property type="project" value="InterPro"/>
</dbReference>
<evidence type="ECO:0000313" key="10">
    <source>
        <dbReference type="EMBL" id="KAF2254575.1"/>
    </source>
</evidence>
<dbReference type="GeneID" id="54584734"/>
<evidence type="ECO:0000256" key="6">
    <source>
        <dbReference type="ARBA" id="ARBA00023146"/>
    </source>
</evidence>
<dbReference type="EC" id="6.1.1.1" evidence="8"/>
<dbReference type="FunFam" id="1.10.240.10:FF:000001">
    <property type="entry name" value="Tyrosine--tRNA ligase"/>
    <property type="match status" value="1"/>
</dbReference>
<dbReference type="InterPro" id="IPR002305">
    <property type="entry name" value="aa-tRNA-synth_Ic"/>
</dbReference>
<dbReference type="PANTHER" id="PTHR11766">
    <property type="entry name" value="TYROSYL-TRNA SYNTHETASE"/>
    <property type="match status" value="1"/>
</dbReference>
<organism evidence="10 11">
    <name type="scientific">Trematosphaeria pertusa</name>
    <dbReference type="NCBI Taxonomy" id="390896"/>
    <lineage>
        <taxon>Eukaryota</taxon>
        <taxon>Fungi</taxon>
        <taxon>Dikarya</taxon>
        <taxon>Ascomycota</taxon>
        <taxon>Pezizomycotina</taxon>
        <taxon>Dothideomycetes</taxon>
        <taxon>Pleosporomycetidae</taxon>
        <taxon>Pleosporales</taxon>
        <taxon>Massarineae</taxon>
        <taxon>Trematosphaeriaceae</taxon>
        <taxon>Trematosphaeria</taxon>
    </lineage>
</organism>
<comment type="similarity">
    <text evidence="1 8">Belongs to the class-I aminoacyl-tRNA synthetase family.</text>
</comment>
<dbReference type="GO" id="GO:0005829">
    <property type="term" value="C:cytosol"/>
    <property type="evidence" value="ECO:0007669"/>
    <property type="project" value="TreeGrafter"/>
</dbReference>
<dbReference type="OrthoDB" id="337870at2759"/>
<dbReference type="InterPro" id="IPR002307">
    <property type="entry name" value="Tyr-tRNA-ligase"/>
</dbReference>
<dbReference type="NCBIfam" id="TIGR00234">
    <property type="entry name" value="tyrS"/>
    <property type="match status" value="1"/>
</dbReference>
<evidence type="ECO:0000256" key="4">
    <source>
        <dbReference type="ARBA" id="ARBA00022840"/>
    </source>
</evidence>
<dbReference type="AlphaFoldDB" id="A0A6A6IVI1"/>
<dbReference type="Proteomes" id="UP000800094">
    <property type="component" value="Unassembled WGS sequence"/>
</dbReference>
<keyword evidence="5 8" id="KW-0648">Protein biosynthesis</keyword>
<dbReference type="SUPFAM" id="SSF52374">
    <property type="entry name" value="Nucleotidylyl transferase"/>
    <property type="match status" value="1"/>
</dbReference>
<dbReference type="RefSeq" id="XP_033689579.1">
    <property type="nucleotide sequence ID" value="XM_033831404.1"/>
</dbReference>
<dbReference type="FunFam" id="3.40.50.620:FF:000227">
    <property type="entry name" value="Tyrosine--tRNA ligase"/>
    <property type="match status" value="1"/>
</dbReference>
<evidence type="ECO:0000313" key="11">
    <source>
        <dbReference type="Proteomes" id="UP000800094"/>
    </source>
</evidence>
<dbReference type="PANTHER" id="PTHR11766:SF0">
    <property type="entry name" value="TYROSINE--TRNA LIGASE, MITOCHONDRIAL"/>
    <property type="match status" value="1"/>
</dbReference>
<dbReference type="GO" id="GO:0004831">
    <property type="term" value="F:tyrosine-tRNA ligase activity"/>
    <property type="evidence" value="ECO:0007669"/>
    <property type="project" value="UniProtKB-EC"/>
</dbReference>
<sequence>MSLFRHLPRPRPYVCQRCIRKQRALLRGQRTKTQWAGEEADANARAAEWEQRAQRIGAGSQKSMLDILDERGFVKDVAGGRQALDWLLTRKRIGAYVGVDPTAPSMHVGHLLPLMALYWMYLHGYYTVTLLGGGTVQIGDPSGRTTARKRQDADIQSMNIESIKRQLDKLWTNVKCLGIKHKFSEHISRKKDLLNNRSWLKKLNAVELMRDLGSGMRLGAMLARDSVKLRMETGEGMAISEFCYPLFQAYDWWSMYSNQGVQVQLGGSDQYGNLCAGMDAVNHMRKVHGLGSERCDEDPFMATFGLTTPLLTTASGEKFGKSAGNAIWLDKHMLNSFDLYQYFLRTSDADVSRYLKLFTFLSLDQIEVVMAQHRQDESKRAAQHLLAKEIVELAHGAADAKKAERAHKEAFSDGTNTFSLGALRKTLLDVSNKEIPIGNEPASLSEKEQQLLAYKKAYAASSTSQAIGGVTNEPSKKDADNVVTLPISLLQAGSFPRVMHAAGLVPSTSEGRRLISKKGAYVVVPNSGSLDNPHGLQWKHIPDSINTADPNHYLIDWKALVLRSGKSKIQICRVVPEEQFEAEGLTCPGWEEFKARRTETAEVRH</sequence>
<keyword evidence="4 8" id="KW-0067">ATP-binding</keyword>
<protein>
    <recommendedName>
        <fullName evidence="8">Tyrosine--tRNA ligase</fullName>
        <ecNumber evidence="8">6.1.1.1</ecNumber>
    </recommendedName>
    <alternativeName>
        <fullName evidence="8">Tyrosyl-tRNA synthetase</fullName>
    </alternativeName>
</protein>
<dbReference type="GO" id="GO:0005524">
    <property type="term" value="F:ATP binding"/>
    <property type="evidence" value="ECO:0007669"/>
    <property type="project" value="UniProtKB-KW"/>
</dbReference>
<keyword evidence="3 8" id="KW-0547">Nucleotide-binding</keyword>
<comment type="catalytic activity">
    <reaction evidence="7 8">
        <text>tRNA(Tyr) + L-tyrosine + ATP = L-tyrosyl-tRNA(Tyr) + AMP + diphosphate + H(+)</text>
        <dbReference type="Rhea" id="RHEA:10220"/>
        <dbReference type="Rhea" id="RHEA-COMP:9706"/>
        <dbReference type="Rhea" id="RHEA-COMP:9707"/>
        <dbReference type="ChEBI" id="CHEBI:15378"/>
        <dbReference type="ChEBI" id="CHEBI:30616"/>
        <dbReference type="ChEBI" id="CHEBI:33019"/>
        <dbReference type="ChEBI" id="CHEBI:58315"/>
        <dbReference type="ChEBI" id="CHEBI:78442"/>
        <dbReference type="ChEBI" id="CHEBI:78536"/>
        <dbReference type="ChEBI" id="CHEBI:456215"/>
        <dbReference type="EC" id="6.1.1.1"/>
    </reaction>
</comment>
<accession>A0A6A6IVI1</accession>